<feature type="non-terminal residue" evidence="1">
    <location>
        <position position="264"/>
    </location>
</feature>
<proteinExistence type="predicted"/>
<feature type="non-terminal residue" evidence="1">
    <location>
        <position position="1"/>
    </location>
</feature>
<dbReference type="AlphaFoldDB" id="X1P7P4"/>
<name>X1P7P4_9ZZZZ</name>
<accession>X1P7P4</accession>
<dbReference type="EMBL" id="BARV01025917">
    <property type="protein sequence ID" value="GAI35025.1"/>
    <property type="molecule type" value="Genomic_DNA"/>
</dbReference>
<sequence>KTLSILGFDVENINELFDSKLIYFLKILKEKAQKKIEEIHRVQNISLDKVNKFKEDVIKGFNEATVLRDIFKYYKLYENRIKEKYDGKLQPFGIKNVDNKAVFFDEWHVHYLDWGIDYGRRFLASYEDSYIIEKIANNCKEEKGKDIDKILNKFDNLSNIIIFTVNLDLYEHFKDPNVFIFKWYQDSPQLDIKGFESWYIFKEKYIPVFSTYQEKINKQILVLDKTKLGKLIQYSPLNEGESEDLRKDIFYIHIQSFSEDSELM</sequence>
<gene>
    <name evidence="1" type="ORF">S06H3_41977</name>
</gene>
<protein>
    <submittedName>
        <fullName evidence="1">Uncharacterized protein</fullName>
    </submittedName>
</protein>
<reference evidence="1" key="1">
    <citation type="journal article" date="2014" name="Front. Microbiol.">
        <title>High frequency of phylogenetically diverse reductive dehalogenase-homologous genes in deep subseafloor sedimentary metagenomes.</title>
        <authorList>
            <person name="Kawai M."/>
            <person name="Futagami T."/>
            <person name="Toyoda A."/>
            <person name="Takaki Y."/>
            <person name="Nishi S."/>
            <person name="Hori S."/>
            <person name="Arai W."/>
            <person name="Tsubouchi T."/>
            <person name="Morono Y."/>
            <person name="Uchiyama I."/>
            <person name="Ito T."/>
            <person name="Fujiyama A."/>
            <person name="Inagaki F."/>
            <person name="Takami H."/>
        </authorList>
    </citation>
    <scope>NUCLEOTIDE SEQUENCE</scope>
    <source>
        <strain evidence="1">Expedition CK06-06</strain>
    </source>
</reference>
<evidence type="ECO:0000313" key="1">
    <source>
        <dbReference type="EMBL" id="GAI35025.1"/>
    </source>
</evidence>
<organism evidence="1">
    <name type="scientific">marine sediment metagenome</name>
    <dbReference type="NCBI Taxonomy" id="412755"/>
    <lineage>
        <taxon>unclassified sequences</taxon>
        <taxon>metagenomes</taxon>
        <taxon>ecological metagenomes</taxon>
    </lineage>
</organism>
<comment type="caution">
    <text evidence="1">The sequence shown here is derived from an EMBL/GenBank/DDBJ whole genome shotgun (WGS) entry which is preliminary data.</text>
</comment>